<organism evidence="14 15">
    <name type="scientific">Phanerochaete carnosa (strain HHB-10118-sp)</name>
    <name type="common">White-rot fungus</name>
    <name type="synonym">Peniophora carnosa</name>
    <dbReference type="NCBI Taxonomy" id="650164"/>
    <lineage>
        <taxon>Eukaryota</taxon>
        <taxon>Fungi</taxon>
        <taxon>Dikarya</taxon>
        <taxon>Basidiomycota</taxon>
        <taxon>Agaricomycotina</taxon>
        <taxon>Agaricomycetes</taxon>
        <taxon>Polyporales</taxon>
        <taxon>Phanerochaetaceae</taxon>
        <taxon>Phanerochaete</taxon>
    </lineage>
</organism>
<dbReference type="Gene3D" id="1.10.630.10">
    <property type="entry name" value="Cytochrome P450"/>
    <property type="match status" value="1"/>
</dbReference>
<dbReference type="GO" id="GO:0016705">
    <property type="term" value="F:oxidoreductase activity, acting on paired donors, with incorporation or reduction of molecular oxygen"/>
    <property type="evidence" value="ECO:0007669"/>
    <property type="project" value="InterPro"/>
</dbReference>
<dbReference type="OrthoDB" id="2789670at2759"/>
<keyword evidence="15" id="KW-1185">Reference proteome</keyword>
<reference evidence="14 15" key="1">
    <citation type="journal article" date="2012" name="BMC Genomics">
        <title>Comparative genomics of the white-rot fungi, Phanerochaete carnosa and P. chrysosporium, to elucidate the genetic basis of the distinct wood types they colonize.</title>
        <authorList>
            <person name="Suzuki H."/>
            <person name="MacDonald J."/>
            <person name="Syed K."/>
            <person name="Salamov A."/>
            <person name="Hori C."/>
            <person name="Aerts A."/>
            <person name="Henrissat B."/>
            <person name="Wiebenga A."/>
            <person name="vanKuyk P.A."/>
            <person name="Barry K."/>
            <person name="Lindquist E."/>
            <person name="LaButti K."/>
            <person name="Lapidus A."/>
            <person name="Lucas S."/>
            <person name="Coutinho P."/>
            <person name="Gong Y."/>
            <person name="Samejima M."/>
            <person name="Mahadevan R."/>
            <person name="Abou-Zaid M."/>
            <person name="de Vries R.P."/>
            <person name="Igarashi K."/>
            <person name="Yadav J.S."/>
            <person name="Grigoriev I.V."/>
            <person name="Master E.R."/>
        </authorList>
    </citation>
    <scope>NUCLEOTIDE SEQUENCE [LARGE SCALE GENOMIC DNA]</scope>
    <source>
        <strain evidence="14 15">HHB-10118-sp</strain>
    </source>
</reference>
<dbReference type="GeneID" id="18916687"/>
<dbReference type="GO" id="GO:0020037">
    <property type="term" value="F:heme binding"/>
    <property type="evidence" value="ECO:0007669"/>
    <property type="project" value="InterPro"/>
</dbReference>
<evidence type="ECO:0000256" key="10">
    <source>
        <dbReference type="ARBA" id="ARBA00023004"/>
    </source>
</evidence>
<evidence type="ECO:0000256" key="12">
    <source>
        <dbReference type="ARBA" id="ARBA00023136"/>
    </source>
</evidence>
<keyword evidence="6" id="KW-0812">Transmembrane</keyword>
<dbReference type="CDD" id="cd11065">
    <property type="entry name" value="CYP64-like"/>
    <property type="match status" value="1"/>
</dbReference>
<comment type="similarity">
    <text evidence="4">Belongs to the cytochrome P450 family.</text>
</comment>
<evidence type="ECO:0000256" key="6">
    <source>
        <dbReference type="ARBA" id="ARBA00022692"/>
    </source>
</evidence>
<evidence type="ECO:0000256" key="13">
    <source>
        <dbReference type="PIRSR" id="PIRSR602401-1"/>
    </source>
</evidence>
<evidence type="ECO:0000313" key="14">
    <source>
        <dbReference type="EMBL" id="EKM55937.1"/>
    </source>
</evidence>
<protein>
    <recommendedName>
        <fullName evidence="16">Cytochrome P450</fullName>
    </recommendedName>
</protein>
<dbReference type="GO" id="GO:0004497">
    <property type="term" value="F:monooxygenase activity"/>
    <property type="evidence" value="ECO:0007669"/>
    <property type="project" value="UniProtKB-KW"/>
</dbReference>
<sequence length="501" mass="55825">MADFLVNALKIAQTPGLVLICVLLVIRVASRIVQSTKKAVPLPPGPDVSWFEPGPKVPLKYTEMAKTYGPVFSYKRGNQVVCIINSYKDVIEIMQKHGADLTGRPQHIAAGDIVSGGMRTLLTDAGERLRKLRRALHSQLQPMAAVQHRPIQFKSALDLILDILQDPKDHMNHAKRFAASLILTMTYGKTTPTKYSDPEVVERSVHTRRLRALIPAGRHVVDRYPLLRHVPFVTATLRKWHEEELALFLKMVEGVKAQVSEHKARPSFTTYLLEHQEQYGLSDNELAYLAGSMFGAGAESTATAISFVLMAAATHPKIQAEVQAQLNGVVGKDRVPTFNDEKLLPLVTAFYLETFRWRPISWGGAAHRATSDVIWNQYVIPAGATVFGNHWAIGHDPAVFPDPDEFRPSRWLDATGNLRDDIKPVAYGFGRRVCVGQNVANKSLFINTALLLWAFDIREDSAAPIDTMGFTDSSTVRVLPFQVKFSPRIEHLEEIVEASRS</sequence>
<keyword evidence="5 13" id="KW-0349">Heme</keyword>
<dbReference type="PANTHER" id="PTHR46300">
    <property type="entry name" value="P450, PUTATIVE (EUROFUNG)-RELATED-RELATED"/>
    <property type="match status" value="1"/>
</dbReference>
<dbReference type="RefSeq" id="XP_007396244.1">
    <property type="nucleotide sequence ID" value="XM_007396182.1"/>
</dbReference>
<dbReference type="InterPro" id="IPR050364">
    <property type="entry name" value="Cytochrome_P450_fung"/>
</dbReference>
<keyword evidence="12" id="KW-0472">Membrane</keyword>
<dbReference type="GO" id="GO:0005506">
    <property type="term" value="F:iron ion binding"/>
    <property type="evidence" value="ECO:0007669"/>
    <property type="project" value="InterPro"/>
</dbReference>
<evidence type="ECO:0000256" key="9">
    <source>
        <dbReference type="ARBA" id="ARBA00023002"/>
    </source>
</evidence>
<dbReference type="EMBL" id="JH930472">
    <property type="protein sequence ID" value="EKM55937.1"/>
    <property type="molecule type" value="Genomic_DNA"/>
</dbReference>
<dbReference type="AlphaFoldDB" id="K5WZK9"/>
<dbReference type="InterPro" id="IPR001128">
    <property type="entry name" value="Cyt_P450"/>
</dbReference>
<gene>
    <name evidence="14" type="ORF">PHACADRAFT_256887</name>
</gene>
<evidence type="ECO:0000313" key="15">
    <source>
        <dbReference type="Proteomes" id="UP000008370"/>
    </source>
</evidence>
<dbReference type="InterPro" id="IPR036396">
    <property type="entry name" value="Cyt_P450_sf"/>
</dbReference>
<keyword evidence="11" id="KW-0503">Monooxygenase</keyword>
<evidence type="ECO:0000256" key="2">
    <source>
        <dbReference type="ARBA" id="ARBA00004370"/>
    </source>
</evidence>
<dbReference type="Proteomes" id="UP000008370">
    <property type="component" value="Unassembled WGS sequence"/>
</dbReference>
<dbReference type="InParanoid" id="K5WZK9"/>
<dbReference type="KEGG" id="pco:PHACADRAFT_256887"/>
<evidence type="ECO:0008006" key="16">
    <source>
        <dbReference type="Google" id="ProtNLM"/>
    </source>
</evidence>
<evidence type="ECO:0000256" key="11">
    <source>
        <dbReference type="ARBA" id="ARBA00023033"/>
    </source>
</evidence>
<keyword evidence="9" id="KW-0560">Oxidoreductase</keyword>
<evidence type="ECO:0000256" key="5">
    <source>
        <dbReference type="ARBA" id="ARBA00022617"/>
    </source>
</evidence>
<comment type="subcellular location">
    <subcellularLocation>
        <location evidence="2">Membrane</location>
    </subcellularLocation>
</comment>
<dbReference type="GO" id="GO:0016020">
    <property type="term" value="C:membrane"/>
    <property type="evidence" value="ECO:0007669"/>
    <property type="project" value="UniProtKB-SubCell"/>
</dbReference>
<dbReference type="PRINTS" id="PR00463">
    <property type="entry name" value="EP450I"/>
</dbReference>
<evidence type="ECO:0000256" key="8">
    <source>
        <dbReference type="ARBA" id="ARBA00022989"/>
    </source>
</evidence>
<accession>K5WZK9</accession>
<keyword evidence="8" id="KW-1133">Transmembrane helix</keyword>
<keyword evidence="10 13" id="KW-0408">Iron</keyword>
<dbReference type="SUPFAM" id="SSF48264">
    <property type="entry name" value="Cytochrome P450"/>
    <property type="match status" value="1"/>
</dbReference>
<dbReference type="Pfam" id="PF00067">
    <property type="entry name" value="p450"/>
    <property type="match status" value="1"/>
</dbReference>
<evidence type="ECO:0000256" key="4">
    <source>
        <dbReference type="ARBA" id="ARBA00010617"/>
    </source>
</evidence>
<dbReference type="PANTHER" id="PTHR46300:SF1">
    <property type="entry name" value="P450, PUTATIVE (EUROFUNG)-RELATED"/>
    <property type="match status" value="1"/>
</dbReference>
<comment type="cofactor">
    <cofactor evidence="1 13">
        <name>heme</name>
        <dbReference type="ChEBI" id="CHEBI:30413"/>
    </cofactor>
</comment>
<dbReference type="InterPro" id="IPR002401">
    <property type="entry name" value="Cyt_P450_E_grp-I"/>
</dbReference>
<evidence type="ECO:0000256" key="7">
    <source>
        <dbReference type="ARBA" id="ARBA00022723"/>
    </source>
</evidence>
<evidence type="ECO:0000256" key="3">
    <source>
        <dbReference type="ARBA" id="ARBA00005179"/>
    </source>
</evidence>
<name>K5WZK9_PHACS</name>
<dbReference type="HOGENOM" id="CLU_001570_2_1_1"/>
<proteinExistence type="inferred from homology"/>
<feature type="binding site" description="axial binding residue" evidence="13">
    <location>
        <position position="434"/>
    </location>
    <ligand>
        <name>heme</name>
        <dbReference type="ChEBI" id="CHEBI:30413"/>
    </ligand>
    <ligandPart>
        <name>Fe</name>
        <dbReference type="ChEBI" id="CHEBI:18248"/>
    </ligandPart>
</feature>
<comment type="pathway">
    <text evidence="3">Secondary metabolite biosynthesis.</text>
</comment>
<evidence type="ECO:0000256" key="1">
    <source>
        <dbReference type="ARBA" id="ARBA00001971"/>
    </source>
</evidence>
<dbReference type="PRINTS" id="PR00385">
    <property type="entry name" value="P450"/>
</dbReference>
<keyword evidence="7 13" id="KW-0479">Metal-binding</keyword>